<dbReference type="PANTHER" id="PTHR20544">
    <property type="entry name" value="CENTROSOMAL PROTEIN CEP135"/>
    <property type="match status" value="1"/>
</dbReference>
<accession>A0AAV4IPQ0</accession>
<evidence type="ECO:0000256" key="2">
    <source>
        <dbReference type="ARBA" id="ARBA00022490"/>
    </source>
</evidence>
<organism evidence="6 7">
    <name type="scientific">Elysia marginata</name>
    <dbReference type="NCBI Taxonomy" id="1093978"/>
    <lineage>
        <taxon>Eukaryota</taxon>
        <taxon>Metazoa</taxon>
        <taxon>Spiralia</taxon>
        <taxon>Lophotrochozoa</taxon>
        <taxon>Mollusca</taxon>
        <taxon>Gastropoda</taxon>
        <taxon>Heterobranchia</taxon>
        <taxon>Euthyneura</taxon>
        <taxon>Panpulmonata</taxon>
        <taxon>Sacoglossa</taxon>
        <taxon>Placobranchoidea</taxon>
        <taxon>Plakobranchidae</taxon>
        <taxon>Elysia</taxon>
    </lineage>
</organism>
<reference evidence="6 7" key="1">
    <citation type="journal article" date="2021" name="Elife">
        <title>Chloroplast acquisition without the gene transfer in kleptoplastic sea slugs, Plakobranchus ocellatus.</title>
        <authorList>
            <person name="Maeda T."/>
            <person name="Takahashi S."/>
            <person name="Yoshida T."/>
            <person name="Shimamura S."/>
            <person name="Takaki Y."/>
            <person name="Nagai Y."/>
            <person name="Toyoda A."/>
            <person name="Suzuki Y."/>
            <person name="Arimoto A."/>
            <person name="Ishii H."/>
            <person name="Satoh N."/>
            <person name="Nishiyama T."/>
            <person name="Hasebe M."/>
            <person name="Maruyama T."/>
            <person name="Minagawa J."/>
            <person name="Obokata J."/>
            <person name="Shigenobu S."/>
        </authorList>
    </citation>
    <scope>NUCLEOTIDE SEQUENCE [LARGE SCALE GENOMIC DNA]</scope>
</reference>
<feature type="compositionally biased region" description="Basic and acidic residues" evidence="5">
    <location>
        <begin position="14"/>
        <end position="28"/>
    </location>
</feature>
<dbReference type="PANTHER" id="PTHR20544:SF0">
    <property type="entry name" value="NUCLEOPROTEIN TPR_MLP1 DOMAIN-CONTAINING PROTEIN"/>
    <property type="match status" value="1"/>
</dbReference>
<dbReference type="InterPro" id="IPR051877">
    <property type="entry name" value="Centriole_BasalBody_StrucProt"/>
</dbReference>
<comment type="caution">
    <text evidence="6">The sequence shown here is derived from an EMBL/GenBank/DDBJ whole genome shotgun (WGS) entry which is preliminary data.</text>
</comment>
<proteinExistence type="inferred from homology"/>
<protein>
    <submittedName>
        <fullName evidence="6">Centrosomal protein of 135 kDa-like</fullName>
    </submittedName>
</protein>
<evidence type="ECO:0000256" key="3">
    <source>
        <dbReference type="ARBA" id="ARBA00023212"/>
    </source>
</evidence>
<name>A0AAV4IPQ0_9GAST</name>
<keyword evidence="2" id="KW-0963">Cytoplasm</keyword>
<comment type="similarity">
    <text evidence="4">Belongs to the CEP135/TSGA10 family.</text>
</comment>
<evidence type="ECO:0000256" key="4">
    <source>
        <dbReference type="ARBA" id="ARBA00038123"/>
    </source>
</evidence>
<dbReference type="EMBL" id="BMAT01013396">
    <property type="protein sequence ID" value="GFS12272.1"/>
    <property type="molecule type" value="Genomic_DNA"/>
</dbReference>
<evidence type="ECO:0000313" key="7">
    <source>
        <dbReference type="Proteomes" id="UP000762676"/>
    </source>
</evidence>
<gene>
    <name evidence="6" type="ORF">ElyMa_006693500</name>
</gene>
<dbReference type="GO" id="GO:0005814">
    <property type="term" value="C:centriole"/>
    <property type="evidence" value="ECO:0007669"/>
    <property type="project" value="UniProtKB-SubCell"/>
</dbReference>
<keyword evidence="3" id="KW-0206">Cytoskeleton</keyword>
<keyword evidence="7" id="KW-1185">Reference proteome</keyword>
<dbReference type="Proteomes" id="UP000762676">
    <property type="component" value="Unassembled WGS sequence"/>
</dbReference>
<evidence type="ECO:0000256" key="1">
    <source>
        <dbReference type="ARBA" id="ARBA00004114"/>
    </source>
</evidence>
<feature type="region of interest" description="Disordered" evidence="5">
    <location>
        <begin position="1"/>
        <end position="28"/>
    </location>
</feature>
<evidence type="ECO:0000256" key="5">
    <source>
        <dbReference type="SAM" id="MobiDB-lite"/>
    </source>
</evidence>
<comment type="subcellular location">
    <subcellularLocation>
        <location evidence="1">Cytoplasm</location>
        <location evidence="1">Cytoskeleton</location>
        <location evidence="1">Microtubule organizing center</location>
        <location evidence="1">Centrosome</location>
        <location evidence="1">Centriole</location>
    </subcellularLocation>
</comment>
<evidence type="ECO:0000313" key="6">
    <source>
        <dbReference type="EMBL" id="GFS12272.1"/>
    </source>
</evidence>
<dbReference type="AlphaFoldDB" id="A0AAV4IPQ0"/>
<sequence length="148" mass="17460">MRRQLDSVSEDLTETSRTRDVTGRENRRLQDDLAVMTKENQKLNQELEEAVEEKECLKAQVQQYILEVRRIEDVLSAKEQERTDLLDQYRKLSAEAEQYQTTSHQLESEGSNLKLEIMTRDSEIRRLRDKVDTLDREVQEVSLTFGIE</sequence>